<sequence length="299" mass="34070">MPGHKLVQWSRVLALSVVIYVLPAMERGSIVSMTKVRIRGCLACIALCLPWRLALAVQTIPLYVYYPGPTFAVGMPGNLSEKMADWLTQRSAGRYQFIATQLPRRRLQMMLGQPQWQGVVAWANPRWFGAEGARQSWSRYYMVDANMVASLRSAPFEYQGDASLHGQRIGTVEGFSYKDFDALLQTGLVSKDEADSEARNLLKLQQRRVPLAFLQASSMPSMRQLYPDLDSWLYLSARPRTVFERAFFMAPNQPQLLDFLNQQSAALLNDRQWQQEFDTCKHIVPRQSGASEAQRKLCR</sequence>
<reference evidence="1" key="1">
    <citation type="submission" date="2019-12" db="EMBL/GenBank/DDBJ databases">
        <title>Novel species isolated from a subtropical stream in China.</title>
        <authorList>
            <person name="Lu H."/>
        </authorList>
    </citation>
    <scope>NUCLEOTIDE SEQUENCE [LARGE SCALE GENOMIC DNA]</scope>
    <source>
        <strain evidence="1">FT93W</strain>
    </source>
</reference>
<dbReference type="AlphaFoldDB" id="A0A845I3Y3"/>
<keyword evidence="2" id="KW-1185">Reference proteome</keyword>
<comment type="caution">
    <text evidence="1">The sequence shown here is derived from an EMBL/GenBank/DDBJ whole genome shotgun (WGS) entry which is preliminary data.</text>
</comment>
<evidence type="ECO:0000313" key="2">
    <source>
        <dbReference type="Proteomes" id="UP000444316"/>
    </source>
</evidence>
<proteinExistence type="predicted"/>
<protein>
    <submittedName>
        <fullName evidence="1">Transporter substrate-binding domain-containing protein</fullName>
    </submittedName>
</protein>
<dbReference type="EMBL" id="WWCL01000003">
    <property type="protein sequence ID" value="MYN46601.1"/>
    <property type="molecule type" value="Genomic_DNA"/>
</dbReference>
<dbReference type="SUPFAM" id="SSF53850">
    <property type="entry name" value="Periplasmic binding protein-like II"/>
    <property type="match status" value="1"/>
</dbReference>
<accession>A0A845I3Y3</accession>
<evidence type="ECO:0000313" key="1">
    <source>
        <dbReference type="EMBL" id="MYN46601.1"/>
    </source>
</evidence>
<organism evidence="1 2">
    <name type="scientific">Duganella fentianensis</name>
    <dbReference type="NCBI Taxonomy" id="2692177"/>
    <lineage>
        <taxon>Bacteria</taxon>
        <taxon>Pseudomonadati</taxon>
        <taxon>Pseudomonadota</taxon>
        <taxon>Betaproteobacteria</taxon>
        <taxon>Burkholderiales</taxon>
        <taxon>Oxalobacteraceae</taxon>
        <taxon>Telluria group</taxon>
        <taxon>Duganella</taxon>
    </lineage>
</organism>
<dbReference type="RefSeq" id="WP_161036071.1">
    <property type="nucleotide sequence ID" value="NZ_WWCL01000003.1"/>
</dbReference>
<name>A0A845I3Y3_9BURK</name>
<gene>
    <name evidence="1" type="ORF">GTP23_16260</name>
</gene>
<dbReference type="Proteomes" id="UP000444316">
    <property type="component" value="Unassembled WGS sequence"/>
</dbReference>